<feature type="domain" description="Carrier" evidence="7">
    <location>
        <begin position="2391"/>
        <end position="2470"/>
    </location>
</feature>
<dbReference type="InterPro" id="IPR006162">
    <property type="entry name" value="Ppantetheine_attach_site"/>
</dbReference>
<dbReference type="InterPro" id="IPR020841">
    <property type="entry name" value="PKS_Beta-ketoAc_synthase_dom"/>
</dbReference>
<keyword evidence="2" id="KW-0597">Phosphoprotein</keyword>
<dbReference type="InterPro" id="IPR049551">
    <property type="entry name" value="PKS_DH_C"/>
</dbReference>
<reference evidence="10 11" key="1">
    <citation type="submission" date="2019-04" db="EMBL/GenBank/DDBJ databases">
        <title>Friends and foes A comparative genomics study of 23 Aspergillus species from section Flavi.</title>
        <authorList>
            <consortium name="DOE Joint Genome Institute"/>
            <person name="Kjaerbolling I."/>
            <person name="Vesth T."/>
            <person name="Frisvad J.C."/>
            <person name="Nybo J.L."/>
            <person name="Theobald S."/>
            <person name="Kildgaard S."/>
            <person name="Isbrandt T."/>
            <person name="Kuo A."/>
            <person name="Sato A."/>
            <person name="Lyhne E.K."/>
            <person name="Kogle M.E."/>
            <person name="Wiebenga A."/>
            <person name="Kun R.S."/>
            <person name="Lubbers R.J."/>
            <person name="Makela M.R."/>
            <person name="Barry K."/>
            <person name="Chovatia M."/>
            <person name="Clum A."/>
            <person name="Daum C."/>
            <person name="Haridas S."/>
            <person name="He G."/>
            <person name="LaButti K."/>
            <person name="Lipzen A."/>
            <person name="Mondo S."/>
            <person name="Riley R."/>
            <person name="Salamov A."/>
            <person name="Simmons B.A."/>
            <person name="Magnuson J.K."/>
            <person name="Henrissat B."/>
            <person name="Mortensen U.H."/>
            <person name="Larsen T.O."/>
            <person name="Devries R.P."/>
            <person name="Grigoriev I.V."/>
            <person name="Machida M."/>
            <person name="Baker S.E."/>
            <person name="Andersen M.R."/>
        </authorList>
    </citation>
    <scope>NUCLEOTIDE SEQUENCE [LARGE SCALE GENOMIC DNA]</scope>
    <source>
        <strain evidence="10 11">CBS 151.66</strain>
    </source>
</reference>
<organism evidence="10 11">
    <name type="scientific">Aspergillus leporis</name>
    <dbReference type="NCBI Taxonomy" id="41062"/>
    <lineage>
        <taxon>Eukaryota</taxon>
        <taxon>Fungi</taxon>
        <taxon>Dikarya</taxon>
        <taxon>Ascomycota</taxon>
        <taxon>Pezizomycotina</taxon>
        <taxon>Eurotiomycetes</taxon>
        <taxon>Eurotiomycetidae</taxon>
        <taxon>Eurotiales</taxon>
        <taxon>Aspergillaceae</taxon>
        <taxon>Aspergillus</taxon>
        <taxon>Aspergillus subgen. Circumdati</taxon>
    </lineage>
</organism>
<feature type="active site" description="Proton acceptor; for dehydratase activity" evidence="6">
    <location>
        <position position="975"/>
    </location>
</feature>
<dbReference type="GO" id="GO:0004315">
    <property type="term" value="F:3-oxoacyl-[acyl-carrier-protein] synthase activity"/>
    <property type="evidence" value="ECO:0007669"/>
    <property type="project" value="InterPro"/>
</dbReference>
<feature type="active site" description="Proton donor; for dehydratase activity" evidence="6">
    <location>
        <position position="1151"/>
    </location>
</feature>
<dbReference type="SUPFAM" id="SSF53335">
    <property type="entry name" value="S-adenosyl-L-methionine-dependent methyltransferases"/>
    <property type="match status" value="1"/>
</dbReference>
<dbReference type="InterPro" id="IPR001227">
    <property type="entry name" value="Ac_transferase_dom_sf"/>
</dbReference>
<dbReference type="InterPro" id="IPR049552">
    <property type="entry name" value="PKS_DH_N"/>
</dbReference>
<dbReference type="InterPro" id="IPR036736">
    <property type="entry name" value="ACP-like_sf"/>
</dbReference>
<dbReference type="Pfam" id="PF08659">
    <property type="entry name" value="KR"/>
    <property type="match status" value="1"/>
</dbReference>
<dbReference type="Gene3D" id="1.10.1200.10">
    <property type="entry name" value="ACP-like"/>
    <property type="match status" value="1"/>
</dbReference>
<dbReference type="InterPro" id="IPR016035">
    <property type="entry name" value="Acyl_Trfase/lysoPLipase"/>
</dbReference>
<dbReference type="Gene3D" id="3.10.129.110">
    <property type="entry name" value="Polyketide synthase dehydratase"/>
    <property type="match status" value="1"/>
</dbReference>
<dbReference type="SUPFAM" id="SSF52151">
    <property type="entry name" value="FabD/lysophospholipase-like"/>
    <property type="match status" value="1"/>
</dbReference>
<keyword evidence="4" id="KW-0808">Transferase</keyword>
<dbReference type="PANTHER" id="PTHR43775">
    <property type="entry name" value="FATTY ACID SYNTHASE"/>
    <property type="match status" value="1"/>
</dbReference>
<dbReference type="InterPro" id="IPR009081">
    <property type="entry name" value="PP-bd_ACP"/>
</dbReference>
<dbReference type="PROSITE" id="PS52019">
    <property type="entry name" value="PKS_MFAS_DH"/>
    <property type="match status" value="1"/>
</dbReference>
<dbReference type="InterPro" id="IPR057326">
    <property type="entry name" value="KR_dom"/>
</dbReference>
<feature type="region of interest" description="N-terminal hotdog fold" evidence="6">
    <location>
        <begin position="943"/>
        <end position="1077"/>
    </location>
</feature>
<evidence type="ECO:0000256" key="1">
    <source>
        <dbReference type="ARBA" id="ARBA00022450"/>
    </source>
</evidence>
<dbReference type="InterPro" id="IPR013217">
    <property type="entry name" value="Methyltransf_12"/>
</dbReference>
<dbReference type="Pfam" id="PF02801">
    <property type="entry name" value="Ketoacyl-synt_C"/>
    <property type="match status" value="1"/>
</dbReference>
<dbReference type="EMBL" id="ML732338">
    <property type="protein sequence ID" value="KAB8069506.1"/>
    <property type="molecule type" value="Genomic_DNA"/>
</dbReference>
<dbReference type="PROSITE" id="PS50075">
    <property type="entry name" value="CARRIER"/>
    <property type="match status" value="1"/>
</dbReference>
<evidence type="ECO:0000259" key="9">
    <source>
        <dbReference type="PROSITE" id="PS52019"/>
    </source>
</evidence>
<dbReference type="InterPro" id="IPR049900">
    <property type="entry name" value="PKS_mFAS_DH"/>
</dbReference>
<keyword evidence="11" id="KW-1185">Reference proteome</keyword>
<evidence type="ECO:0000313" key="11">
    <source>
        <dbReference type="Proteomes" id="UP000326565"/>
    </source>
</evidence>
<dbReference type="SUPFAM" id="SSF51735">
    <property type="entry name" value="NAD(P)-binding Rossmann-fold domains"/>
    <property type="match status" value="1"/>
</dbReference>
<dbReference type="Proteomes" id="UP000326565">
    <property type="component" value="Unassembled WGS sequence"/>
</dbReference>
<keyword evidence="1" id="KW-0596">Phosphopantetheine</keyword>
<evidence type="ECO:0000256" key="2">
    <source>
        <dbReference type="ARBA" id="ARBA00022553"/>
    </source>
</evidence>
<dbReference type="InterPro" id="IPR036291">
    <property type="entry name" value="NAD(P)-bd_dom_sf"/>
</dbReference>
<dbReference type="OrthoDB" id="329835at2759"/>
<evidence type="ECO:0000256" key="4">
    <source>
        <dbReference type="ARBA" id="ARBA00022679"/>
    </source>
</evidence>
<proteinExistence type="predicted"/>
<feature type="region of interest" description="C-terminal hotdog fold" evidence="6">
    <location>
        <begin position="1092"/>
        <end position="1245"/>
    </location>
</feature>
<dbReference type="InterPro" id="IPR050091">
    <property type="entry name" value="PKS_NRPS_Biosynth_Enz"/>
</dbReference>
<evidence type="ECO:0000256" key="5">
    <source>
        <dbReference type="ARBA" id="ARBA00023268"/>
    </source>
</evidence>
<dbReference type="PROSITE" id="PS00012">
    <property type="entry name" value="PHOSPHOPANTETHEINE"/>
    <property type="match status" value="1"/>
</dbReference>
<dbReference type="InterPro" id="IPR014043">
    <property type="entry name" value="Acyl_transferase_dom"/>
</dbReference>
<dbReference type="PANTHER" id="PTHR43775:SF20">
    <property type="entry name" value="HYBRID PKS-NRPS SYNTHETASE APDA"/>
    <property type="match status" value="1"/>
</dbReference>
<dbReference type="InterPro" id="IPR020807">
    <property type="entry name" value="PKS_DH"/>
</dbReference>
<dbReference type="CDD" id="cd02440">
    <property type="entry name" value="AdoMet_MTases"/>
    <property type="match status" value="1"/>
</dbReference>
<dbReference type="InterPro" id="IPR014030">
    <property type="entry name" value="Ketoacyl_synth_N"/>
</dbReference>
<dbReference type="PROSITE" id="PS00606">
    <property type="entry name" value="KS3_1"/>
    <property type="match status" value="1"/>
</dbReference>
<dbReference type="Pfam" id="PF14765">
    <property type="entry name" value="PS-DH"/>
    <property type="match status" value="1"/>
</dbReference>
<dbReference type="GO" id="GO:0032259">
    <property type="term" value="P:methylation"/>
    <property type="evidence" value="ECO:0007669"/>
    <property type="project" value="UniProtKB-KW"/>
</dbReference>
<dbReference type="InterPro" id="IPR016039">
    <property type="entry name" value="Thiolase-like"/>
</dbReference>
<dbReference type="Pfam" id="PF00109">
    <property type="entry name" value="ketoacyl-synt"/>
    <property type="match status" value="1"/>
</dbReference>
<dbReference type="CDD" id="cd00833">
    <property type="entry name" value="PKS"/>
    <property type="match status" value="1"/>
</dbReference>
<dbReference type="SUPFAM" id="SSF53901">
    <property type="entry name" value="Thiolase-like"/>
    <property type="match status" value="1"/>
</dbReference>
<dbReference type="InterPro" id="IPR016036">
    <property type="entry name" value="Malonyl_transacylase_ACP-bd"/>
</dbReference>
<dbReference type="Gene3D" id="3.40.366.10">
    <property type="entry name" value="Malonyl-Coenzyme A Acyl Carrier Protein, domain 2"/>
    <property type="match status" value="1"/>
</dbReference>
<dbReference type="InterPro" id="IPR042104">
    <property type="entry name" value="PKS_dehydratase_sf"/>
</dbReference>
<dbReference type="InterPro" id="IPR032821">
    <property type="entry name" value="PKS_assoc"/>
</dbReference>
<dbReference type="Gene3D" id="3.40.50.150">
    <property type="entry name" value="Vaccinia Virus protein VP39"/>
    <property type="match status" value="1"/>
</dbReference>
<dbReference type="GO" id="GO:0004312">
    <property type="term" value="F:fatty acid synthase activity"/>
    <property type="evidence" value="ECO:0007669"/>
    <property type="project" value="TreeGrafter"/>
</dbReference>
<accession>A0A5N5WLT0</accession>
<dbReference type="InterPro" id="IPR018201">
    <property type="entry name" value="Ketoacyl_synth_AS"/>
</dbReference>
<evidence type="ECO:0000313" key="10">
    <source>
        <dbReference type="EMBL" id="KAB8069506.1"/>
    </source>
</evidence>
<feature type="domain" description="PKS/mFAS DH" evidence="9">
    <location>
        <begin position="943"/>
        <end position="1245"/>
    </location>
</feature>
<dbReference type="SMART" id="SM00827">
    <property type="entry name" value="PKS_AT"/>
    <property type="match status" value="1"/>
</dbReference>
<dbReference type="PROSITE" id="PS52004">
    <property type="entry name" value="KS3_2"/>
    <property type="match status" value="1"/>
</dbReference>
<dbReference type="GO" id="GO:0008168">
    <property type="term" value="F:methyltransferase activity"/>
    <property type="evidence" value="ECO:0007669"/>
    <property type="project" value="UniProtKB-KW"/>
</dbReference>
<feature type="domain" description="Ketosynthase family 3 (KS3)" evidence="8">
    <location>
        <begin position="8"/>
        <end position="442"/>
    </location>
</feature>
<dbReference type="SMART" id="SM00822">
    <property type="entry name" value="PKS_KR"/>
    <property type="match status" value="1"/>
</dbReference>
<gene>
    <name evidence="10" type="ORF">BDV29DRAFT_161379</name>
</gene>
<dbReference type="FunFam" id="3.40.47.10:FF:000019">
    <property type="entry name" value="Polyketide synthase type I"/>
    <property type="match status" value="1"/>
</dbReference>
<keyword evidence="3" id="KW-0489">Methyltransferase</keyword>
<evidence type="ECO:0000256" key="3">
    <source>
        <dbReference type="ARBA" id="ARBA00022603"/>
    </source>
</evidence>
<dbReference type="Pfam" id="PF08242">
    <property type="entry name" value="Methyltransf_12"/>
    <property type="match status" value="1"/>
</dbReference>
<dbReference type="InterPro" id="IPR013968">
    <property type="entry name" value="PKS_KR"/>
</dbReference>
<keyword evidence="5" id="KW-0511">Multifunctional enzyme</keyword>
<dbReference type="GO" id="GO:0006633">
    <property type="term" value="P:fatty acid biosynthetic process"/>
    <property type="evidence" value="ECO:0007669"/>
    <property type="project" value="InterPro"/>
</dbReference>
<sequence length="2492" mass="272873">MTQLGSQSEPIAIIGSGCRFPGHTNSPSKLWQLLREPRDLQTEIPASRFNPNVFYHPDHAHHGTSNVRHSYSLDEDYTRFDAQFFGIKPTEAQCIDPQHRLLLEAVYESIESAGLRLEDLRGSETAVYVGSMSGDYADIMGFDCDSFPTYGSTGAARSILSNRVSYFFDWHGPSMTIDTACSSSLVAVHEAVQILRAGCSRIAVAAGSNLCLTQGPYIAGSNVQIFSSTGRCRMWDAKADGYARGEGVAVVVLKTLRNALADGDHIDCLIRETGLNQDGRTQGITMPNASAQTALIRETYARAGLDLGKREDRCQYFEAHGTGTPTGDPLEAEAISSVFYSLGEDDPENPLYVGSIKTIVGHTEGTAGLAGLLKASLALQSAMIPPNMLFDQLNPKIEPFYTNLKIPTTAQPWPALPPGVPRRASVNSFGYGGTNAHAILEAYEGITTPSASNDNRLAFTPFTFSATSEKTLRQLLAAYAAYLQESPSVNVRDLSWTLHSRKSRLPFTTIISGTTQERLLTNIRTKLEESAPKQFATGQRKPSHPESARLLGVFTGQGAQWATMGRELWQSAKVREIIQTLDDSLQNLSAENRPEWTLASEFMADASSSRLGTAEIAQPMCTAVQIVLVQLLRAAEVTFTAVVGHSSGEIAAAYAASFISAEDAIRVAYYRGVCSRLAQGPNGEEGSMMAVSMSFSDAVEFCEAPEFQGRIAVAAVNSSASITLSGDTDAIELAKKILDKKGKPTRLLVVDKAYHSHHMRPSSDRYINLLRKSRIILRQPPVSACAWYSSVTGEKMAWADAGILTDTYWNDNMINPVLYSQAVESAVADLGPFSLAIEVGPHPALRGPTLQVIQDPDLPSLPYTPTLRRGSNDVEAMASCLGYLWETLPSSILNLSKYDAFLSGGPDPQLVKDLPTYPWDHDHVHWFESRVWKAIRTKTRPFHPLLGSFRADGVEEEFHWRNFLSPRELPWLSDHRIQGQMVLPAGAYIATAIEAAKAICAEDSIRLIEVLDLVMLQAVIFSDESSSVETLVSVSNITHEQKHIALTDFSFFSAAGKESTMLTRNAYARLKITYAAPTADALPVEQPPFGDMVEVPSERFYTSLEPLGYGYTGPFRALAGMKRRLGVTTGSVIRHPSPDLAQLTLHPATLDGAIQTILLAKSFPGDGELWCLLVPKVVRRVVVNPTYCDSYDLTAPVAFPVDSILTDTHGSDAQGDIDIYSPDGQYTIARIEGMQVVPLEAANPANDRLLFSSVVFRPSLPDLDVLTLDGKATAENYEFAKVMERVAVFYLKQIHLSFADDDRARHEGPYVGLLRFAAHVSDLVASGGHRYAPQGWSQDTQSVVLRESQSYSKTIDITIMHLIADHIVDAIRGQSHILGVLSVNHILSRYYEQSLGMGYSTQLLARVVADISHRHPHMNILEIGAGTGGATKKVINNSSITFESYAFTDVSTGFFENAQELFANHHDRVSFKVLNIEEDVISQGFTEHSYDVVIASLVLHATSKLQSSLHNVRRLLKPGGYLVMLEVTNLEQSRLGYIFGSLPGWWIGAGDDRVLSPCVTSDEWDWLLRNTGFSGIDTVSSNEDAFPFPASVIVSQAIDPIVEFLRNPLLSNADLLNHAADIVVVGGVSDTVNGLRREVLHHLKSRFASISVVDHLEDLVSINPPPGVVTLNLSDLDKPVFKDLTSTSLAALKLLYEHSNYVLWVTKDSRGGNARHHQSLGFGRCMLFEIPHVQWQFLDLDHLGPSSASIIANALLRFIGVNMSDSPERAQQLLWTTEPELVVIQDKEMIPRVKLNKVLNTRYNASRRPILEDVDVREQDVEVKATGSTYALVQASVPQLSPPAGSQRRVRISASSLEAVCLSASNFLYMAAGTVMPTGEEVIGFTASNCSSADITDNWITPIQGSSAKALLPYALAHTTASAIVSSIDTGRVLIVVEPDKLISPTLSLYASQRGIRVIFVTSRKDHGQVSWIYIHPEAHLRSMRRVLPREPVSVLDMEGTNGSGLKSHIRTALHSSSSFQAIDSFFSKMARCTEGQIATEAIRTLPLGQLQDLAATCHVKPRFIPLDQLPVGHSGISFVDWTSTHKVTALVKSIGQYTLFRSDRTYWLVGLTGSLGLSLCQWMIQHGARNIVLTSRNPKVDLEFFKEVAISGARVEIYAGDVTNRESIRAVHDLICQTLPQIAGVAQGAMVLRDVMIKDLSINDMHQVLEPKVAGSIHLDELFSEDHPSLDFLVFFSSAISVTGNIGQANYAAANMFMTSIAANRKRRGLAGSVININAIMGAGYVTRETSEALQRHVLTSGHMWMSEGDLHTAFGEAILAGSPGSDADAEITCGLRLINVTDDHRPVWSYNPRFQHLVLPEQKSSSDAATSSKRVPLKQQLQEARTNDEVYEIVIIAFLHKLQIVLGMGDVPERSILDKQADDLGIDSLNIVEIRSWFMMQLKVEVPVLQILGGGPVERIIQYAIQKLPEEMVPNLATTGSLVDSAVILK</sequence>
<dbReference type="GO" id="GO:0044550">
    <property type="term" value="P:secondary metabolite biosynthetic process"/>
    <property type="evidence" value="ECO:0007669"/>
    <property type="project" value="TreeGrafter"/>
</dbReference>
<dbReference type="SMART" id="SM00826">
    <property type="entry name" value="PKS_DH"/>
    <property type="match status" value="1"/>
</dbReference>
<dbReference type="Gene3D" id="3.40.50.720">
    <property type="entry name" value="NAD(P)-binding Rossmann-like Domain"/>
    <property type="match status" value="1"/>
</dbReference>
<dbReference type="Pfam" id="PF16197">
    <property type="entry name" value="KAsynt_C_assoc"/>
    <property type="match status" value="1"/>
</dbReference>
<evidence type="ECO:0000259" key="8">
    <source>
        <dbReference type="PROSITE" id="PS52004"/>
    </source>
</evidence>
<name>A0A5N5WLT0_9EURO</name>
<dbReference type="Pfam" id="PF21089">
    <property type="entry name" value="PKS_DH_N"/>
    <property type="match status" value="1"/>
</dbReference>
<dbReference type="InterPro" id="IPR029063">
    <property type="entry name" value="SAM-dependent_MTases_sf"/>
</dbReference>
<dbReference type="Gene3D" id="3.40.47.10">
    <property type="match status" value="1"/>
</dbReference>
<dbReference type="InterPro" id="IPR014031">
    <property type="entry name" value="Ketoacyl_synth_C"/>
</dbReference>
<dbReference type="SUPFAM" id="SSF55048">
    <property type="entry name" value="Probable ACP-binding domain of malonyl-CoA ACP transacylase"/>
    <property type="match status" value="1"/>
</dbReference>
<dbReference type="Pfam" id="PF00698">
    <property type="entry name" value="Acyl_transf_1"/>
    <property type="match status" value="1"/>
</dbReference>
<evidence type="ECO:0000256" key="6">
    <source>
        <dbReference type="PROSITE-ProRule" id="PRU01363"/>
    </source>
</evidence>
<dbReference type="SMART" id="SM00825">
    <property type="entry name" value="PKS_KS"/>
    <property type="match status" value="1"/>
</dbReference>
<protein>
    <submittedName>
        <fullName evidence="10">Uncharacterized protein</fullName>
    </submittedName>
</protein>
<evidence type="ECO:0000259" key="7">
    <source>
        <dbReference type="PROSITE" id="PS50075"/>
    </source>
</evidence>